<evidence type="ECO:0000256" key="1">
    <source>
        <dbReference type="ARBA" id="ARBA00009199"/>
    </source>
</evidence>
<name>A0A9P7RNF7_9AGAR</name>
<evidence type="ECO:0000259" key="4">
    <source>
        <dbReference type="Pfam" id="PF01425"/>
    </source>
</evidence>
<dbReference type="AlphaFoldDB" id="A0A9P7RNF7"/>
<gene>
    <name evidence="5" type="ORF">E1B28_002727</name>
</gene>
<dbReference type="PANTHER" id="PTHR46072:SF10">
    <property type="entry name" value="ACETAMIDASE"/>
    <property type="match status" value="1"/>
</dbReference>
<reference evidence="5" key="1">
    <citation type="journal article" date="2021" name="Genome Biol. Evol.">
        <title>The assembled and annotated genome of the fairy-ring fungus Marasmius oreades.</title>
        <authorList>
            <person name="Hiltunen M."/>
            <person name="Ament-Velasquez S.L."/>
            <person name="Johannesson H."/>
        </authorList>
    </citation>
    <scope>NUCLEOTIDE SEQUENCE</scope>
    <source>
        <strain evidence="5">03SP1</strain>
    </source>
</reference>
<sequence>MSEKGLDYRGICENVHERRLQQLQSLASSTFQPVTPAEHQILSYSVSEIIAKCCQGTITRASIRQSYMKKVVDAQKEFNCVSEVLDLDKEPHNSDEKIYARPLEGVPVTLKDTIDVAGHCTTIGFARNANMPVHSHSPLVRLLLDAGCIILAKSTVPTALFSISTSSPLFSGPTLNPHNPLYGVGASTGGGAALVASRATLVEMGSDVAGSIRLPSHFAGLYGLKGSVGRWPSERNRSSMEGVECLKTSGGPLTRSMADLLHVWRAVIEMKPWEYESACLPMAWNEDDVQRVSQSAQNDDPTKKLKWGVIWTDGVLPPSPACRRALAMTIDALRDQGHDVVDVTPHTPSIPELLTVGYQLAFGDGCSQILSQLHSDGTEPLNQPLQAIVDMVRMPSWKRWLLGTLVRCLAFFGVGVPKELQTKLRVDPTPEGWLTRILDALFPLRRAGYDFYKDQLGLLSVMKARDMYSERALVHCRNQFRREWHERIWKEQGVDFLLTPAAPFPALREESGGPGDRKWPLGADSELQPEESRGWLSRLFGRLWGKRQKKQVVASGDPERAGLVSAGYLFLFNLLDYTAGVVPITTVDRDLDALVPPHPQRRVHEVEPQGKIYQTRLPGSIYERYGDGRVPLPEEGYPRHEPPSPVPSNSSTLFDPIDRIYDKLHSHSLEQEVEREIRRSPSAEPSYPYYASNATSFTAFSVYDSIGMHGLPVGIQVVGRQLEEERVLGAMSVVDNAIKTMGWCIN</sequence>
<dbReference type="RefSeq" id="XP_043003270.1">
    <property type="nucleotide sequence ID" value="XM_043159667.1"/>
</dbReference>
<protein>
    <recommendedName>
        <fullName evidence="4">Amidase domain-containing protein</fullName>
    </recommendedName>
</protein>
<dbReference type="EMBL" id="CM032190">
    <property type="protein sequence ID" value="KAG7086799.1"/>
    <property type="molecule type" value="Genomic_DNA"/>
</dbReference>
<evidence type="ECO:0000256" key="3">
    <source>
        <dbReference type="SAM" id="MobiDB-lite"/>
    </source>
</evidence>
<dbReference type="InterPro" id="IPR036928">
    <property type="entry name" value="AS_sf"/>
</dbReference>
<accession>A0A9P7RNF7</accession>
<keyword evidence="6" id="KW-1185">Reference proteome</keyword>
<evidence type="ECO:0000256" key="2">
    <source>
        <dbReference type="ARBA" id="ARBA00022801"/>
    </source>
</evidence>
<evidence type="ECO:0000313" key="5">
    <source>
        <dbReference type="EMBL" id="KAG7086799.1"/>
    </source>
</evidence>
<dbReference type="SUPFAM" id="SSF75304">
    <property type="entry name" value="Amidase signature (AS) enzymes"/>
    <property type="match status" value="1"/>
</dbReference>
<dbReference type="KEGG" id="more:E1B28_002727"/>
<comment type="similarity">
    <text evidence="1">Belongs to the amidase family.</text>
</comment>
<feature type="region of interest" description="Disordered" evidence="3">
    <location>
        <begin position="629"/>
        <end position="651"/>
    </location>
</feature>
<feature type="domain" description="Amidase" evidence="4">
    <location>
        <begin position="65"/>
        <end position="399"/>
    </location>
</feature>
<evidence type="ECO:0000313" key="6">
    <source>
        <dbReference type="Proteomes" id="UP001049176"/>
    </source>
</evidence>
<dbReference type="InterPro" id="IPR023631">
    <property type="entry name" value="Amidase_dom"/>
</dbReference>
<comment type="caution">
    <text evidence="5">The sequence shown here is derived from an EMBL/GenBank/DDBJ whole genome shotgun (WGS) entry which is preliminary data.</text>
</comment>
<dbReference type="Pfam" id="PF01425">
    <property type="entry name" value="Amidase"/>
    <property type="match status" value="1"/>
</dbReference>
<dbReference type="GO" id="GO:0016787">
    <property type="term" value="F:hydrolase activity"/>
    <property type="evidence" value="ECO:0007669"/>
    <property type="project" value="UniProtKB-KW"/>
</dbReference>
<dbReference type="GeneID" id="66071803"/>
<organism evidence="5 6">
    <name type="scientific">Marasmius oreades</name>
    <name type="common">fairy-ring Marasmius</name>
    <dbReference type="NCBI Taxonomy" id="181124"/>
    <lineage>
        <taxon>Eukaryota</taxon>
        <taxon>Fungi</taxon>
        <taxon>Dikarya</taxon>
        <taxon>Basidiomycota</taxon>
        <taxon>Agaricomycotina</taxon>
        <taxon>Agaricomycetes</taxon>
        <taxon>Agaricomycetidae</taxon>
        <taxon>Agaricales</taxon>
        <taxon>Marasmiineae</taxon>
        <taxon>Marasmiaceae</taxon>
        <taxon>Marasmius</taxon>
    </lineage>
</organism>
<dbReference type="Proteomes" id="UP001049176">
    <property type="component" value="Chromosome 10"/>
</dbReference>
<dbReference type="PANTHER" id="PTHR46072">
    <property type="entry name" value="AMIDASE-RELATED-RELATED"/>
    <property type="match status" value="1"/>
</dbReference>
<keyword evidence="2" id="KW-0378">Hydrolase</keyword>
<dbReference type="OrthoDB" id="6428749at2759"/>
<proteinExistence type="inferred from homology"/>
<dbReference type="Gene3D" id="3.90.1300.10">
    <property type="entry name" value="Amidase signature (AS) domain"/>
    <property type="match status" value="3"/>
</dbReference>